<dbReference type="EMBL" id="FPBF01000004">
    <property type="protein sequence ID" value="SFT99700.1"/>
    <property type="molecule type" value="Genomic_DNA"/>
</dbReference>
<dbReference type="STRING" id="305507.SAMN04489724_3273"/>
<proteinExistence type="predicted"/>
<dbReference type="OrthoDB" id="9757728at2"/>
<evidence type="ECO:0000256" key="2">
    <source>
        <dbReference type="SAM" id="MobiDB-lite"/>
    </source>
</evidence>
<evidence type="ECO:0000313" key="4">
    <source>
        <dbReference type="Proteomes" id="UP000199673"/>
    </source>
</evidence>
<accession>A0A1I7CJT0</accession>
<sequence length="2168" mass="242789">MAIPQIVGKYNDPVFHQIKVAFNQRSDDYPVLMLPVRLETKFMKYSRVVKPQNPDSGFTNAAVQDIYKLNYEIKLYFATTTEKKIREAAIGSKILLFHKEVQKISNLVSKIKEPSRADKLILRDAAGDLSAVTQGIQVSTSLAKAKNDLNTEVNALVTSIDRLKTPSRPVYEKGKLYIEALEKLNKSIDAIFVSNKINAASLDAELKNIDSQLKEMDSLAESSDFRATEDMIKEIQSKISHIKRQHKSGNVRLTNFKIGYTGQKDLKKEEYELRKKINELQKIVEAEHVPVVRVKEEIKTYPIKQLNAQIVKANYLLKAQNQSGIKDFKTLSTTQKDLFGQLKLIGSNAKMPLDGDINEVNQLKSNYAELKKQLLDFQKRSQKVKVVTRTEKATLTRTNTQIASYLSELQELEPGFKKVENQILGETKIRTSTISALGTRASVLAARDKIKLSAVQTPQQSLDTLKKELSALQEKIKVSTSNTILLPRAEYNQLKSSYFSLRDQVTNVLEANPLPEKNETKEETDKILISIENHILDQLTDVNDPRDRFYEEYRNKVIFNIQTVEVTELWVRIFPDDIAIDNHDERLTDLEESTAKDYYFEVFSKPEAERQGLKLGAWRAAASSLGVRRAAYAIRIMEPDEVKSGKIETIKNSLSEYLTKLGYDKKGLAKTKKEARIEQLLEAFENAPVQIKKLLGKSNFTPCIETKVSLDLAISYFRELIDLLGSSVTSRASGSQKATIERLAKLINESGKIVYEYYKTHLLELNDRFKPTFTFPSIEKKSKSWDRAGYTEAMPDRFVVITKRDNQYQHIVTGKTIPKPLPVSLDPSADQAEKFNHLPNGDMEVPEELKWLFDFEAAMEVGMAVKIPLDKEDYDGEFDLVMAYGVQNKDAAESQELINKIFKNHLYSDGGLEYLPTGTATNNTENVKSPYRALDNDLDGAFDLFFAEQSPSYPNSFSTTNELEISDGQFFKEAVGLPNDIADFIRNNGKRDICNGRAMNRALFNATLKYYFNVMVNNLLENFDINQTMLFMLHHVSGLGTLPVFRVDNQPYGILPVSPIKLFKSQGETKKGTESNYIKNLTLFLKQTKAAFQNFDKEPINITSEAYGKDPQAEFLKILGLEPLSKEFFFRFGVNAANRWQDPDGENPGFNVNWDHIIDKFSPAEVAANYNLLLKGLGHTTLATQANAIDKSPIYKNRFTEGNYILGHLVQDPKLGTDRLVVTDKGKNYLEWLVDPTTLNQLTQLKFPDLPKVEVDGEEQVQYSVLFAMLRGALVYDKSSYAIKAVDKLKHLDVGSLERLLASHIDLVSYRLDAWLTGLSDYRLRELRQTKPSGTYLGAYGFVHNLRREKGAISTAANLPKGLESSNGQNVLKLPDSQGFIHGPSMNHAVTAAVLRAGYNSIKAKGDNNNALSINLTSKRVRMGLHLLEGVGNGQETGALLGYMFERALHEKYTDGAGKPLEMDVYIYRLRRKFPTYSDSSVDPTDTSQAESLKASNVVDGLALIDHIEKELKKAGLLNADKTFVENIINDSISPIQFKGYPWGLSDQLPNPANPGVGSNANLERKKLRAIIHELDNMADAIDALGDLVTAEGVYQLVRGNHVRASAVLSSISEGKVPLDPEIIKSFRQGVMVTQRAILQIPVVGTSGSPWSGVPVSPRSKAEPSLNTWLAGMIGDPEKVSWKVAFGDTESSMDLTGLGLQPIDLVLLITSGGDENQNEIQARCIDFLLENGAFPEDEIIIQFNEAANSADLSFGEIVSLLQHLGKVIGSARGADARDYRISEDDLNFGPTALGIDTDDLSARMKGAFTEYKSLFDTLAPFDSSKTSYSEPERTLAISSLKSLTVFGFPGFYPTDPQEDVLAFAQRIISAKSKMAENIGFAQAKFAEMELEIDQAKWISFVLEFSSKFFGSGFKMLPKTTLSNKSDINGQLDMPWVESPMRNHVEGFMQDWLTGISLVRNRLAYMETVSILRDVLYADSLSLNAVQLPFDLNNLPAVNERDYWLGAAFPKTYKPDGDRLSLLIFEKENLADVNCGLILDEWMEIIPDEKETTGIAFHFNQPDSRAPQNLLLAVPPEKKGTWDFEALALCVEEAFNLAKLRSIEPDQVEASMFSQLLPATATLAFGDDEFARKLAESDDDEDNDPQPGDDQKLGYYIDYTNVNTGYEPE</sequence>
<dbReference type="RefSeq" id="WP_091695438.1">
    <property type="nucleotide sequence ID" value="NZ_FPBF01000004.1"/>
</dbReference>
<organism evidence="3 4">
    <name type="scientific">Algoriphagus locisalis</name>
    <dbReference type="NCBI Taxonomy" id="305507"/>
    <lineage>
        <taxon>Bacteria</taxon>
        <taxon>Pseudomonadati</taxon>
        <taxon>Bacteroidota</taxon>
        <taxon>Cytophagia</taxon>
        <taxon>Cytophagales</taxon>
        <taxon>Cyclobacteriaceae</taxon>
        <taxon>Algoriphagus</taxon>
    </lineage>
</organism>
<evidence type="ECO:0000256" key="1">
    <source>
        <dbReference type="SAM" id="Coils"/>
    </source>
</evidence>
<gene>
    <name evidence="3" type="ORF">SAMN04489724_3273</name>
</gene>
<name>A0A1I7CJT0_9BACT</name>
<keyword evidence="4" id="KW-1185">Reference proteome</keyword>
<dbReference type="Proteomes" id="UP000199673">
    <property type="component" value="Unassembled WGS sequence"/>
</dbReference>
<keyword evidence="1" id="KW-0175">Coiled coil</keyword>
<feature type="coiled-coil region" evidence="1">
    <location>
        <begin position="353"/>
        <end position="380"/>
    </location>
</feature>
<evidence type="ECO:0000313" key="3">
    <source>
        <dbReference type="EMBL" id="SFT99700.1"/>
    </source>
</evidence>
<protein>
    <submittedName>
        <fullName evidence="3">Uncharacterized protein</fullName>
    </submittedName>
</protein>
<reference evidence="4" key="1">
    <citation type="submission" date="2016-10" db="EMBL/GenBank/DDBJ databases">
        <authorList>
            <person name="Varghese N."/>
            <person name="Submissions S."/>
        </authorList>
    </citation>
    <scope>NUCLEOTIDE SEQUENCE [LARGE SCALE GENOMIC DNA]</scope>
    <source>
        <strain evidence="4">DSM 23445</strain>
    </source>
</reference>
<feature type="region of interest" description="Disordered" evidence="2">
    <location>
        <begin position="2133"/>
        <end position="2153"/>
    </location>
</feature>